<dbReference type="Gene3D" id="2.40.10.120">
    <property type="match status" value="1"/>
</dbReference>
<reference evidence="8" key="1">
    <citation type="submission" date="2016-10" db="EMBL/GenBank/DDBJ databases">
        <authorList>
            <person name="Varghese N."/>
            <person name="Submissions S."/>
        </authorList>
    </citation>
    <scope>NUCLEOTIDE SEQUENCE [LARGE SCALE GENOMIC DNA]</scope>
    <source>
        <strain evidence="8">NRRL B-59562</strain>
    </source>
</reference>
<dbReference type="InterPro" id="IPR036034">
    <property type="entry name" value="PDZ_sf"/>
</dbReference>
<dbReference type="Pfam" id="PF13180">
    <property type="entry name" value="PDZ_2"/>
    <property type="match status" value="1"/>
</dbReference>
<dbReference type="InterPro" id="IPR001940">
    <property type="entry name" value="Peptidase_S1C"/>
</dbReference>
<dbReference type="InterPro" id="IPR009003">
    <property type="entry name" value="Peptidase_S1_PA"/>
</dbReference>
<evidence type="ECO:0000256" key="4">
    <source>
        <dbReference type="ARBA" id="ARBA00022825"/>
    </source>
</evidence>
<evidence type="ECO:0000256" key="5">
    <source>
        <dbReference type="SAM" id="MobiDB-lite"/>
    </source>
</evidence>
<dbReference type="PANTHER" id="PTHR43343">
    <property type="entry name" value="PEPTIDASE S12"/>
    <property type="match status" value="1"/>
</dbReference>
<protein>
    <submittedName>
        <fullName evidence="7">Serine protease DegS</fullName>
    </submittedName>
</protein>
<dbReference type="GO" id="GO:0004252">
    <property type="term" value="F:serine-type endopeptidase activity"/>
    <property type="evidence" value="ECO:0007669"/>
    <property type="project" value="InterPro"/>
</dbReference>
<dbReference type="FunFam" id="2.40.10.10:FF:000001">
    <property type="entry name" value="Periplasmic serine protease DegS"/>
    <property type="match status" value="1"/>
</dbReference>
<evidence type="ECO:0000259" key="6">
    <source>
        <dbReference type="PROSITE" id="PS50106"/>
    </source>
</evidence>
<keyword evidence="8" id="KW-1185">Reference proteome</keyword>
<evidence type="ECO:0000313" key="7">
    <source>
        <dbReference type="EMBL" id="SDW84474.1"/>
    </source>
</evidence>
<dbReference type="Proteomes" id="UP000243778">
    <property type="component" value="Unassembled WGS sequence"/>
</dbReference>
<dbReference type="PRINTS" id="PR00834">
    <property type="entry name" value="PROTEASES2C"/>
</dbReference>
<feature type="region of interest" description="Disordered" evidence="5">
    <location>
        <begin position="369"/>
        <end position="391"/>
    </location>
</feature>
<dbReference type="Pfam" id="PF13365">
    <property type="entry name" value="Trypsin_2"/>
    <property type="match status" value="1"/>
</dbReference>
<evidence type="ECO:0000256" key="2">
    <source>
        <dbReference type="ARBA" id="ARBA00022670"/>
    </source>
</evidence>
<dbReference type="STRING" id="1007099.SAMN05216287_1678"/>
<dbReference type="PROSITE" id="PS50106">
    <property type="entry name" value="PDZ"/>
    <property type="match status" value="1"/>
</dbReference>
<dbReference type="EMBL" id="FNNU01000002">
    <property type="protein sequence ID" value="SDW84474.1"/>
    <property type="molecule type" value="Genomic_DNA"/>
</dbReference>
<dbReference type="InterPro" id="IPR051201">
    <property type="entry name" value="Chloro_Bact_Ser_Proteases"/>
</dbReference>
<keyword evidence="4" id="KW-0720">Serine protease</keyword>
<dbReference type="OrthoDB" id="9758917at2"/>
<evidence type="ECO:0000256" key="3">
    <source>
        <dbReference type="ARBA" id="ARBA00022801"/>
    </source>
</evidence>
<organism evidence="7 8">
    <name type="scientific">Pseudomonas kuykendallii</name>
    <dbReference type="NCBI Taxonomy" id="1007099"/>
    <lineage>
        <taxon>Bacteria</taxon>
        <taxon>Pseudomonadati</taxon>
        <taxon>Pseudomonadota</taxon>
        <taxon>Gammaproteobacteria</taxon>
        <taxon>Pseudomonadales</taxon>
        <taxon>Pseudomonadaceae</taxon>
        <taxon>Pseudomonas</taxon>
    </lineage>
</organism>
<evidence type="ECO:0000256" key="1">
    <source>
        <dbReference type="ARBA" id="ARBA00010541"/>
    </source>
</evidence>
<dbReference type="GO" id="GO:0006508">
    <property type="term" value="P:proteolysis"/>
    <property type="evidence" value="ECO:0007669"/>
    <property type="project" value="UniProtKB-KW"/>
</dbReference>
<dbReference type="InterPro" id="IPR001478">
    <property type="entry name" value="PDZ"/>
</dbReference>
<dbReference type="RefSeq" id="WP_090226483.1">
    <property type="nucleotide sequence ID" value="NZ_FNNU01000002.1"/>
</dbReference>
<dbReference type="AlphaFoldDB" id="A0A1H2WW54"/>
<dbReference type="Gene3D" id="2.30.42.10">
    <property type="match status" value="1"/>
</dbReference>
<dbReference type="PANTHER" id="PTHR43343:SF3">
    <property type="entry name" value="PROTEASE DO-LIKE 8, CHLOROPLASTIC"/>
    <property type="match status" value="1"/>
</dbReference>
<accession>A0A1H2WW54</accession>
<comment type="similarity">
    <text evidence="1">Belongs to the peptidase S1C family.</text>
</comment>
<name>A0A1H2WW54_9PSED</name>
<feature type="compositionally biased region" description="Pro residues" evidence="5">
    <location>
        <begin position="375"/>
        <end position="385"/>
    </location>
</feature>
<keyword evidence="3" id="KW-0378">Hydrolase</keyword>
<feature type="domain" description="PDZ" evidence="6">
    <location>
        <begin position="275"/>
        <end position="339"/>
    </location>
</feature>
<keyword evidence="2 7" id="KW-0645">Protease</keyword>
<dbReference type="SUPFAM" id="SSF50494">
    <property type="entry name" value="Trypsin-like serine proteases"/>
    <property type="match status" value="1"/>
</dbReference>
<evidence type="ECO:0000313" key="8">
    <source>
        <dbReference type="Proteomes" id="UP000243778"/>
    </source>
</evidence>
<dbReference type="SMART" id="SM00228">
    <property type="entry name" value="PDZ"/>
    <property type="match status" value="1"/>
</dbReference>
<gene>
    <name evidence="7" type="ORF">SAMN05216287_1678</name>
</gene>
<sequence>MLKALRFFAWPLVVGLLLAMLIIQRYPEWVGIPSHEVNLQQAPISILPQRQGPVSYASAVVAAAPAVANLYTTKVINKASNPLLDDPLFRRFFGDNMPRQRRMESSLGSAVIMSHEGYLLTNNHVTAGADQIIVALKDGRDALARVVGSDPETDLAVLKIDLPKLPAITLGRSDDIAVGDVVLAIGNPFGVGQTVTMGIISATGRYQDQKLNTYADFIQTDAAINPGNSGGALVDVQGNLIGINTAIFSNSTSGGSLGIGFAIPVKLAQEVMEAIIEHGQVIRGWLGIEVQQLTPELATSFKLDSGVLVAGVYNGGPAQKAGLQPGDVIVSIDGVTARDGRAAMNQVARVHPGENVTIDVLRNGKPLSFKAPVGVRPPPAPPAPAATPNKK</sequence>
<dbReference type="SUPFAM" id="SSF50156">
    <property type="entry name" value="PDZ domain-like"/>
    <property type="match status" value="1"/>
</dbReference>
<proteinExistence type="inferred from homology"/>